<dbReference type="KEGG" id="bbev:BBEV_0049"/>
<accession>A0A1D7QR11</accession>
<dbReference type="AlphaFoldDB" id="A0A1D7QR11"/>
<keyword evidence="1" id="KW-0812">Transmembrane</keyword>
<dbReference type="Pfam" id="PF00990">
    <property type="entry name" value="GGDEF"/>
    <property type="match status" value="1"/>
</dbReference>
<dbReference type="SMART" id="SM00267">
    <property type="entry name" value="GGDEF"/>
    <property type="match status" value="1"/>
</dbReference>
<proteinExistence type="predicted"/>
<feature type="signal peptide" evidence="2">
    <location>
        <begin position="1"/>
        <end position="18"/>
    </location>
</feature>
<feature type="domain" description="GGDEF" evidence="3">
    <location>
        <begin position="458"/>
        <end position="596"/>
    </location>
</feature>
<reference evidence="4 5" key="1">
    <citation type="submission" date="2015-08" db="EMBL/GenBank/DDBJ databases">
        <title>The complete genome sequence of Bacillus beveridgei MLTeJB.</title>
        <authorList>
            <person name="Hanson T.E."/>
            <person name="Mesa C."/>
            <person name="Basesman S.M."/>
            <person name="Oremland R.S."/>
        </authorList>
    </citation>
    <scope>NUCLEOTIDE SEQUENCE [LARGE SCALE GENOMIC DNA]</scope>
    <source>
        <strain evidence="4 5">MLTeJB</strain>
    </source>
</reference>
<dbReference type="Gene3D" id="3.30.70.270">
    <property type="match status" value="1"/>
</dbReference>
<feature type="transmembrane region" description="Helical" evidence="1">
    <location>
        <begin position="180"/>
        <end position="203"/>
    </location>
</feature>
<dbReference type="PANTHER" id="PTHR45138:SF9">
    <property type="entry name" value="DIGUANYLATE CYCLASE DGCM-RELATED"/>
    <property type="match status" value="1"/>
</dbReference>
<dbReference type="GO" id="GO:0043709">
    <property type="term" value="P:cell adhesion involved in single-species biofilm formation"/>
    <property type="evidence" value="ECO:0007669"/>
    <property type="project" value="TreeGrafter"/>
</dbReference>
<dbReference type="InterPro" id="IPR000160">
    <property type="entry name" value="GGDEF_dom"/>
</dbReference>
<dbReference type="InterPro" id="IPR011623">
    <property type="entry name" value="7TMR_DISM_rcpt_extracell_dom1"/>
</dbReference>
<feature type="transmembrane region" description="Helical" evidence="1">
    <location>
        <begin position="279"/>
        <end position="301"/>
    </location>
</feature>
<dbReference type="GO" id="GO:0005886">
    <property type="term" value="C:plasma membrane"/>
    <property type="evidence" value="ECO:0007669"/>
    <property type="project" value="TreeGrafter"/>
</dbReference>
<keyword evidence="2" id="KW-0732">Signal</keyword>
<dbReference type="EMBL" id="CP012502">
    <property type="protein sequence ID" value="AOM81445.1"/>
    <property type="molecule type" value="Genomic_DNA"/>
</dbReference>
<dbReference type="InterPro" id="IPR029787">
    <property type="entry name" value="Nucleotide_cyclase"/>
</dbReference>
<dbReference type="FunFam" id="3.30.70.270:FF:000001">
    <property type="entry name" value="Diguanylate cyclase domain protein"/>
    <property type="match status" value="1"/>
</dbReference>
<dbReference type="CDD" id="cd01949">
    <property type="entry name" value="GGDEF"/>
    <property type="match status" value="1"/>
</dbReference>
<keyword evidence="1" id="KW-1133">Transmembrane helix</keyword>
<feature type="transmembrane region" description="Helical" evidence="1">
    <location>
        <begin position="363"/>
        <end position="383"/>
    </location>
</feature>
<dbReference type="NCBIfam" id="TIGR00254">
    <property type="entry name" value="GGDEF"/>
    <property type="match status" value="1"/>
</dbReference>
<dbReference type="PANTHER" id="PTHR45138">
    <property type="entry name" value="REGULATORY COMPONENTS OF SENSORY TRANSDUCTION SYSTEM"/>
    <property type="match status" value="1"/>
</dbReference>
<dbReference type="PROSITE" id="PS50887">
    <property type="entry name" value="GGDEF"/>
    <property type="match status" value="1"/>
</dbReference>
<gene>
    <name evidence="4" type="primary">cph</name>
    <name evidence="4" type="ORF">BBEV_0049</name>
</gene>
<feature type="transmembrane region" description="Helical" evidence="1">
    <location>
        <begin position="243"/>
        <end position="267"/>
    </location>
</feature>
<dbReference type="SUPFAM" id="SSF55073">
    <property type="entry name" value="Nucleotide cyclase"/>
    <property type="match status" value="1"/>
</dbReference>
<protein>
    <submittedName>
        <fullName evidence="4">Diguanylate cyclase</fullName>
    </submittedName>
</protein>
<feature type="transmembrane region" description="Helical" evidence="1">
    <location>
        <begin position="307"/>
        <end position="325"/>
    </location>
</feature>
<keyword evidence="1" id="KW-0472">Membrane</keyword>
<dbReference type="STRING" id="632773.BBEV_0049"/>
<dbReference type="GO" id="GO:0052621">
    <property type="term" value="F:diguanylate cyclase activity"/>
    <property type="evidence" value="ECO:0007669"/>
    <property type="project" value="TreeGrafter"/>
</dbReference>
<dbReference type="Pfam" id="PF07695">
    <property type="entry name" value="7TMR-DISM_7TM"/>
    <property type="match status" value="1"/>
</dbReference>
<evidence type="ECO:0000313" key="4">
    <source>
        <dbReference type="EMBL" id="AOM81445.1"/>
    </source>
</evidence>
<feature type="transmembrane region" description="Helical" evidence="1">
    <location>
        <begin position="215"/>
        <end position="237"/>
    </location>
</feature>
<evidence type="ECO:0000259" key="3">
    <source>
        <dbReference type="PROSITE" id="PS50887"/>
    </source>
</evidence>
<dbReference type="GO" id="GO:1902201">
    <property type="term" value="P:negative regulation of bacterial-type flagellum-dependent cell motility"/>
    <property type="evidence" value="ECO:0007669"/>
    <property type="project" value="TreeGrafter"/>
</dbReference>
<evidence type="ECO:0000313" key="5">
    <source>
        <dbReference type="Proteomes" id="UP000094463"/>
    </source>
</evidence>
<evidence type="ECO:0000256" key="2">
    <source>
        <dbReference type="SAM" id="SignalP"/>
    </source>
</evidence>
<dbReference type="InterPro" id="IPR043128">
    <property type="entry name" value="Rev_trsase/Diguanyl_cyclase"/>
</dbReference>
<organism evidence="4 5">
    <name type="scientific">Salisediminibacterium beveridgei</name>
    <dbReference type="NCBI Taxonomy" id="632773"/>
    <lineage>
        <taxon>Bacteria</taxon>
        <taxon>Bacillati</taxon>
        <taxon>Bacillota</taxon>
        <taxon>Bacilli</taxon>
        <taxon>Bacillales</taxon>
        <taxon>Bacillaceae</taxon>
        <taxon>Salisediminibacterium</taxon>
    </lineage>
</organism>
<keyword evidence="5" id="KW-1185">Reference proteome</keyword>
<feature type="chain" id="PRO_5038837331" evidence="2">
    <location>
        <begin position="19"/>
        <end position="598"/>
    </location>
</feature>
<dbReference type="Proteomes" id="UP000094463">
    <property type="component" value="Chromosome"/>
</dbReference>
<name>A0A1D7QR11_9BACI</name>
<sequence>MGFLIVLLFLFFSPILSAASDDSGWHLQKDGTIELEDGWLFVWDELLSLQDARIHSGQAEELSSLAHWENNAPTGSRGVATYYQKLNIDEASVGTPLGLYVPDILTSYRLWIDGELVHQQGTVSDEAASSVPSVMPVIKQIVAEEETIEIMLHIANHHHREGGPMASLRLGAIEDMHHDMLVTFVVEVILFGALMLSAGHHFLIYLLRRKDRENLYFSLFCMILAIRVSVTGQKVLYQMVPDFSWIVGIHLEYLSFYAGAGILLLYLHQMFIDHASHKMTYTLAGITALFSVYVIAAPIRIFSESLAYFQAFTVVLIVYAFFILYQAGRDHVQGAHLTMILFGLFTITIMNDIFYHLRLFDTILLAPFGMLFMIFGQTSILTLRTISAYRKVEELSMKQQAWHRHLEEEVESRTNELEEANKHLKMLSEVDGLTRIPNRRLFDEEIESQLILTRQAIQPMALLMIDVDDYKGYNDFYGHLKGDDCLKTIANHLEETVKTVQGGAIYRYGGEEFAVLLPGVDQEGASVMAEHLRQAIETENIPHEGIHTDHRVTVSIGGAVIQPGQFATSDMLIKTSDQALYQAKGTGKNKVVIEPSVG</sequence>
<feature type="transmembrane region" description="Helical" evidence="1">
    <location>
        <begin position="337"/>
        <end position="357"/>
    </location>
</feature>
<evidence type="ECO:0000256" key="1">
    <source>
        <dbReference type="SAM" id="Phobius"/>
    </source>
</evidence>
<dbReference type="InterPro" id="IPR050469">
    <property type="entry name" value="Diguanylate_Cyclase"/>
</dbReference>